<reference evidence="2" key="1">
    <citation type="submission" date="2014-06" db="EMBL/GenBank/DDBJ databases">
        <title>Key roles for freshwater Actinobacteria revealed by deep metagenomic sequencing.</title>
        <authorList>
            <person name="Ghai R."/>
            <person name="Mizuno C.M."/>
            <person name="Picazo A."/>
            <person name="Camacho A."/>
            <person name="Rodriguez-Valera F."/>
        </authorList>
    </citation>
    <scope>NUCLEOTIDE SEQUENCE</scope>
</reference>
<dbReference type="InterPro" id="IPR036465">
    <property type="entry name" value="vWFA_dom_sf"/>
</dbReference>
<evidence type="ECO:0008006" key="3">
    <source>
        <dbReference type="Google" id="ProtNLM"/>
    </source>
</evidence>
<dbReference type="AlphaFoldDB" id="A0A094QBQ8"/>
<dbReference type="Gene3D" id="3.40.50.410">
    <property type="entry name" value="von Willebrand factor, type A domain"/>
    <property type="match status" value="1"/>
</dbReference>
<feature type="region of interest" description="Disordered" evidence="1">
    <location>
        <begin position="191"/>
        <end position="225"/>
    </location>
</feature>
<dbReference type="SUPFAM" id="SSF53300">
    <property type="entry name" value="vWA-like"/>
    <property type="match status" value="1"/>
</dbReference>
<gene>
    <name evidence="2" type="ORF">GM51_0640</name>
</gene>
<dbReference type="EMBL" id="JNSL01000002">
    <property type="protein sequence ID" value="KGA21690.1"/>
    <property type="molecule type" value="Genomic_DNA"/>
</dbReference>
<proteinExistence type="predicted"/>
<organism evidence="2">
    <name type="scientific">freshwater metagenome</name>
    <dbReference type="NCBI Taxonomy" id="449393"/>
    <lineage>
        <taxon>unclassified sequences</taxon>
        <taxon>metagenomes</taxon>
        <taxon>ecological metagenomes</taxon>
    </lineage>
</organism>
<evidence type="ECO:0000313" key="2">
    <source>
        <dbReference type="EMBL" id="KGA21690.1"/>
    </source>
</evidence>
<feature type="compositionally biased region" description="Basic and acidic residues" evidence="1">
    <location>
        <begin position="215"/>
        <end position="225"/>
    </location>
</feature>
<accession>A0A094QBQ8</accession>
<evidence type="ECO:0000256" key="1">
    <source>
        <dbReference type="SAM" id="MobiDB-lite"/>
    </source>
</evidence>
<protein>
    <recommendedName>
        <fullName evidence="3">VWFA domain-containing protein</fullName>
    </recommendedName>
</protein>
<comment type="caution">
    <text evidence="2">The sequence shown here is derived from an EMBL/GenBank/DDBJ whole genome shotgun (WGS) entry which is preliminary data.</text>
</comment>
<sequence length="225" mass="24690">MSTTTPNSTHLVTLIDRSGSMAPIANDVIGGFNTFIDEQIRNGADARMTIVQFDSQDPQDVTVWGAPLPEITHLDSESFVPRGSTPLLDATGLLIGRTMVDQAARVAAGLQAEDIIFVTITDGEENQSREFNLAQIRELIEKRTQEGWAFIYLSAGIDAYADAAEMGIHSGDTQQWKRDGANARLAFSSTSDAVSNMREKKRRKEETLRGTAFETGKHAEEDDQI</sequence>
<name>A0A094QBQ8_9ZZZZ</name>